<gene>
    <name evidence="9" type="ORF">QQF73_05720</name>
</gene>
<dbReference type="InterPro" id="IPR017309">
    <property type="entry name" value="Pept_S8A_subtilisin_proteobac"/>
</dbReference>
<evidence type="ECO:0000259" key="8">
    <source>
        <dbReference type="Pfam" id="PF00082"/>
    </source>
</evidence>
<evidence type="ECO:0000256" key="2">
    <source>
        <dbReference type="ARBA" id="ARBA00022670"/>
    </source>
</evidence>
<keyword evidence="2 5" id="KW-0645">Protease</keyword>
<comment type="caution">
    <text evidence="9">The sequence shown here is derived from an EMBL/GenBank/DDBJ whole genome shotgun (WGS) entry which is preliminary data.</text>
</comment>
<dbReference type="PROSITE" id="PS51892">
    <property type="entry name" value="SUBTILASE"/>
    <property type="match status" value="1"/>
</dbReference>
<evidence type="ECO:0000313" key="9">
    <source>
        <dbReference type="EMBL" id="MDK9557119.1"/>
    </source>
</evidence>
<reference evidence="9 10" key="1">
    <citation type="submission" date="2023-05" db="EMBL/GenBank/DDBJ databases">
        <title>Marinobacter albus sp. nov., a marine bacterium isolated from sand in a coastal intertidal zone of huludao.</title>
        <authorList>
            <person name="Deng T."/>
        </authorList>
    </citation>
    <scope>NUCLEOTIDE SEQUENCE [LARGE SCALE GENOMIC DNA]</scope>
    <source>
        <strain evidence="9 10">M216</strain>
    </source>
</reference>
<dbReference type="PIRSF" id="PIRSF037893">
    <property type="entry name" value="Subtilisin_rel_Maqu_2796"/>
    <property type="match status" value="1"/>
</dbReference>
<evidence type="ECO:0000256" key="7">
    <source>
        <dbReference type="SAM" id="SignalP"/>
    </source>
</evidence>
<keyword evidence="4 5" id="KW-0720">Serine protease</keyword>
<dbReference type="PROSITE" id="PS51257">
    <property type="entry name" value="PROKAR_LIPOPROTEIN"/>
    <property type="match status" value="1"/>
</dbReference>
<comment type="similarity">
    <text evidence="1 5">Belongs to the peptidase S8 family.</text>
</comment>
<keyword evidence="7" id="KW-0732">Signal</keyword>
<organism evidence="9 10">
    <name type="scientific">Marinobacter albus</name>
    <dbReference type="NCBI Taxonomy" id="3030833"/>
    <lineage>
        <taxon>Bacteria</taxon>
        <taxon>Pseudomonadati</taxon>
        <taxon>Pseudomonadota</taxon>
        <taxon>Gammaproteobacteria</taxon>
        <taxon>Pseudomonadales</taxon>
        <taxon>Marinobacteraceae</taxon>
        <taxon>Marinobacter</taxon>
    </lineage>
</organism>
<keyword evidence="3 5" id="KW-0378">Hydrolase</keyword>
<evidence type="ECO:0000256" key="6">
    <source>
        <dbReference type="SAM" id="MobiDB-lite"/>
    </source>
</evidence>
<dbReference type="InterPro" id="IPR015500">
    <property type="entry name" value="Peptidase_S8_subtilisin-rel"/>
</dbReference>
<dbReference type="RefSeq" id="WP_285367559.1">
    <property type="nucleotide sequence ID" value="NZ_JASSQD010000001.1"/>
</dbReference>
<evidence type="ECO:0000256" key="5">
    <source>
        <dbReference type="PROSITE-ProRule" id="PRU01240"/>
    </source>
</evidence>
<dbReference type="PROSITE" id="PS00138">
    <property type="entry name" value="SUBTILASE_SER"/>
    <property type="match status" value="1"/>
</dbReference>
<dbReference type="Pfam" id="PF00082">
    <property type="entry name" value="Peptidase_S8"/>
    <property type="match status" value="1"/>
</dbReference>
<dbReference type="PANTHER" id="PTHR43806">
    <property type="entry name" value="PEPTIDASE S8"/>
    <property type="match status" value="1"/>
</dbReference>
<evidence type="ECO:0000313" key="10">
    <source>
        <dbReference type="Proteomes" id="UP001223547"/>
    </source>
</evidence>
<accession>A0ABT7HAW1</accession>
<feature type="active site" description="Charge relay system" evidence="5">
    <location>
        <position position="380"/>
    </location>
</feature>
<feature type="signal peptide" evidence="7">
    <location>
        <begin position="1"/>
        <end position="17"/>
    </location>
</feature>
<sequence>MLFKACTRTLIRGTATAGLLLALAGCGGGSGGSSDPVAVALSGTIDIETGTRVDADNADALALSNTRLGSPQSLPAEYILAGYVSASAGAYPALPDFPATGYPADPDDTFSMRLRNGQTVELQAFATRAGASALRLTVDGVQSNVTTSTNSRISVTNSGADGSYTVRVESEGPTPMLYVLSTAVNPTGNAVSLRWPEHEFVEGEALVALNNPVDQATAQSMLSQNDMVPAQELAPGLWRVKAPVSKALGSGEPAAAATLDWIRALQKRPDIASATPNYQMQAMTPVDEPLYSAQQWHYGLLNAPTAWQLAPDGGEGVTVAVMDTGLYRGSGGWHSDIDANVSTNLAGSDFVSEQFDNDGQPGRDSNPADPGNSVGGSVYHGTHVAGTVAALINEEGGGGVAFNSTLLPVRVLGEGGAGSSADLLAALQWVGGPEGGQPRANIANLSLGGLPYIQSLQDAINTGTERGVIFVAAGGNAGTNAESYPAAFDNVFAVSAVDGAGDLASYSNFGNWIDVAAPGGDASRDGNADGRGDVVVSTSASVINGSLQETYIGLQGTSMAAPHVSAVMALMKNQNPALDYGAINAFLMAGELTVASCASPPCPKTSELGWGLLDAGKATSAALSAPITDLLTASPAIVSLSSEGSLSATVVLEVYGDNAQAVTIDTISEPPPWLNIEPLAQSEGTRFELPMSLNLDALEPGISERASIEITYRGGQTRTLEIPVVGQEVTDQQARDAGRHFVLLVDPEPEGGFYTTVAQTNVVAENGRYRFAFVPDDGQEPKQLNEVPPGNYILVAGTDLDNDALICHAGEACAEYPVAGLREEITVSAGEAIEGIRMTTSYSRPSISAASPDQLPRPGFRGYQLLSPNPDADDVKALAQP</sequence>
<feature type="chain" id="PRO_5047217191" evidence="7">
    <location>
        <begin position="18"/>
        <end position="881"/>
    </location>
</feature>
<protein>
    <submittedName>
        <fullName evidence="9">S8 family serine peptidase</fullName>
    </submittedName>
</protein>
<dbReference type="Proteomes" id="UP001223547">
    <property type="component" value="Unassembled WGS sequence"/>
</dbReference>
<feature type="active site" description="Charge relay system" evidence="5">
    <location>
        <position position="558"/>
    </location>
</feature>
<feature type="region of interest" description="Disordered" evidence="6">
    <location>
        <begin position="844"/>
        <end position="881"/>
    </location>
</feature>
<dbReference type="PRINTS" id="PR00723">
    <property type="entry name" value="SUBTILISIN"/>
</dbReference>
<evidence type="ECO:0000256" key="1">
    <source>
        <dbReference type="ARBA" id="ARBA00011073"/>
    </source>
</evidence>
<dbReference type="InterPro" id="IPR023828">
    <property type="entry name" value="Peptidase_S8_Ser-AS"/>
</dbReference>
<evidence type="ECO:0000256" key="4">
    <source>
        <dbReference type="ARBA" id="ARBA00022825"/>
    </source>
</evidence>
<feature type="region of interest" description="Disordered" evidence="6">
    <location>
        <begin position="351"/>
        <end position="377"/>
    </location>
</feature>
<dbReference type="InterPro" id="IPR050131">
    <property type="entry name" value="Peptidase_S8_subtilisin-like"/>
</dbReference>
<dbReference type="Gene3D" id="3.40.50.200">
    <property type="entry name" value="Peptidase S8/S53 domain"/>
    <property type="match status" value="1"/>
</dbReference>
<feature type="domain" description="Peptidase S8/S53" evidence="8">
    <location>
        <begin position="314"/>
        <end position="588"/>
    </location>
</feature>
<keyword evidence="10" id="KW-1185">Reference proteome</keyword>
<dbReference type="InterPro" id="IPR000209">
    <property type="entry name" value="Peptidase_S8/S53_dom"/>
</dbReference>
<dbReference type="EMBL" id="JASSQD010000001">
    <property type="protein sequence ID" value="MDK9557119.1"/>
    <property type="molecule type" value="Genomic_DNA"/>
</dbReference>
<evidence type="ECO:0000256" key="3">
    <source>
        <dbReference type="ARBA" id="ARBA00022801"/>
    </source>
</evidence>
<dbReference type="SUPFAM" id="SSF52743">
    <property type="entry name" value="Subtilisin-like"/>
    <property type="match status" value="1"/>
</dbReference>
<name>A0ABT7HAW1_9GAMM</name>
<proteinExistence type="inferred from homology"/>
<dbReference type="PROSITE" id="PS00137">
    <property type="entry name" value="SUBTILASE_HIS"/>
    <property type="match status" value="1"/>
</dbReference>
<feature type="active site" description="Charge relay system" evidence="5">
    <location>
        <position position="323"/>
    </location>
</feature>
<dbReference type="InterPro" id="IPR036852">
    <property type="entry name" value="Peptidase_S8/S53_dom_sf"/>
</dbReference>
<dbReference type="InterPro" id="IPR022398">
    <property type="entry name" value="Peptidase_S8_His-AS"/>
</dbReference>
<dbReference type="PANTHER" id="PTHR43806:SF11">
    <property type="entry name" value="CEREVISIN-RELATED"/>
    <property type="match status" value="1"/>
</dbReference>